<organism evidence="1 2">
    <name type="scientific">Mycena indigotica</name>
    <dbReference type="NCBI Taxonomy" id="2126181"/>
    <lineage>
        <taxon>Eukaryota</taxon>
        <taxon>Fungi</taxon>
        <taxon>Dikarya</taxon>
        <taxon>Basidiomycota</taxon>
        <taxon>Agaricomycotina</taxon>
        <taxon>Agaricomycetes</taxon>
        <taxon>Agaricomycetidae</taxon>
        <taxon>Agaricales</taxon>
        <taxon>Marasmiineae</taxon>
        <taxon>Mycenaceae</taxon>
        <taxon>Mycena</taxon>
    </lineage>
</organism>
<sequence length="172" mass="18894">MNAPLTLREEPSLLHSPRISEPHFGILAAGESVESVMGPAETVNIEDSPSACVSPPDEISDSETMSVKYRGWTLEIEATPVQSDRVQHLLQAQQRVVLYEQATIELRLHETVLYLDLLQHQVNLAARKSHHIEQEISRAQAVVSAQSLSREMAGPCASGHTNCGYCGTQVKL</sequence>
<dbReference type="RefSeq" id="XP_037215624.1">
    <property type="nucleotide sequence ID" value="XM_037367792.1"/>
</dbReference>
<keyword evidence="2" id="KW-1185">Reference proteome</keyword>
<accession>A0A8H6VVI6</accession>
<dbReference type="EMBL" id="JACAZF010000010">
    <property type="protein sequence ID" value="KAF7293461.1"/>
    <property type="molecule type" value="Genomic_DNA"/>
</dbReference>
<gene>
    <name evidence="1" type="ORF">MIND_01123800</name>
</gene>
<dbReference type="AlphaFoldDB" id="A0A8H6VVI6"/>
<proteinExistence type="predicted"/>
<dbReference type="GeneID" id="59350308"/>
<evidence type="ECO:0000313" key="2">
    <source>
        <dbReference type="Proteomes" id="UP000636479"/>
    </source>
</evidence>
<protein>
    <submittedName>
        <fullName evidence="1">Uncharacterized protein</fullName>
    </submittedName>
</protein>
<dbReference type="Proteomes" id="UP000636479">
    <property type="component" value="Unassembled WGS sequence"/>
</dbReference>
<name>A0A8H6VVI6_9AGAR</name>
<comment type="caution">
    <text evidence="1">The sequence shown here is derived from an EMBL/GenBank/DDBJ whole genome shotgun (WGS) entry which is preliminary data.</text>
</comment>
<evidence type="ECO:0000313" key="1">
    <source>
        <dbReference type="EMBL" id="KAF7293461.1"/>
    </source>
</evidence>
<dbReference type="OrthoDB" id="3016007at2759"/>
<reference evidence="1" key="1">
    <citation type="submission" date="2020-05" db="EMBL/GenBank/DDBJ databases">
        <title>Mycena genomes resolve the evolution of fungal bioluminescence.</title>
        <authorList>
            <person name="Tsai I.J."/>
        </authorList>
    </citation>
    <scope>NUCLEOTIDE SEQUENCE</scope>
    <source>
        <strain evidence="1">171206Taipei</strain>
    </source>
</reference>